<dbReference type="NCBIfam" id="NF037970">
    <property type="entry name" value="vanZ_1"/>
    <property type="match status" value="1"/>
</dbReference>
<accession>A0A845BQB7</accession>
<organism evidence="1 2">
    <name type="scientific">Craterilacuibacter sinensis</name>
    <dbReference type="NCBI Taxonomy" id="2686017"/>
    <lineage>
        <taxon>Bacteria</taxon>
        <taxon>Pseudomonadati</taxon>
        <taxon>Pseudomonadota</taxon>
        <taxon>Betaproteobacteria</taxon>
        <taxon>Neisseriales</taxon>
        <taxon>Neisseriaceae</taxon>
        <taxon>Craterilacuibacter</taxon>
    </lineage>
</organism>
<name>A0A845BQB7_9NEIS</name>
<evidence type="ECO:0008006" key="3">
    <source>
        <dbReference type="Google" id="ProtNLM"/>
    </source>
</evidence>
<protein>
    <recommendedName>
        <fullName evidence="3">VanZ-like domain-containing protein</fullName>
    </recommendedName>
</protein>
<dbReference type="EMBL" id="WSSB01000005">
    <property type="protein sequence ID" value="MXR36631.1"/>
    <property type="molecule type" value="Genomic_DNA"/>
</dbReference>
<keyword evidence="2" id="KW-1185">Reference proteome</keyword>
<reference evidence="1 2" key="1">
    <citation type="submission" date="2019-12" db="EMBL/GenBank/DDBJ databases">
        <title>Neisseriaceae gen. nov. sp. Genome sequencing and assembly.</title>
        <authorList>
            <person name="Liu Z."/>
            <person name="Li A."/>
        </authorList>
    </citation>
    <scope>NUCLEOTIDE SEQUENCE [LARGE SCALE GENOMIC DNA]</scope>
    <source>
        <strain evidence="1 2">B2N2-7</strain>
    </source>
</reference>
<dbReference type="AlphaFoldDB" id="A0A845BQB7"/>
<gene>
    <name evidence="1" type="ORF">GQF02_06575</name>
</gene>
<sequence length="120" mass="13473">MTHLFMLLSLLWWGFSLYMLLKPAGTEPSLIPYFDKIGHFSLFAIQAVLLRLALPQQAWPRLLLMLALWAVLSETLQGMLTTDRSPELADAGADILGAATALWAVRMLRCTLSSSLRREK</sequence>
<evidence type="ECO:0000313" key="1">
    <source>
        <dbReference type="EMBL" id="MXR36631.1"/>
    </source>
</evidence>
<evidence type="ECO:0000313" key="2">
    <source>
        <dbReference type="Proteomes" id="UP000467214"/>
    </source>
</evidence>
<proteinExistence type="predicted"/>
<comment type="caution">
    <text evidence="1">The sequence shown here is derived from an EMBL/GenBank/DDBJ whole genome shotgun (WGS) entry which is preliminary data.</text>
</comment>
<dbReference type="Proteomes" id="UP000467214">
    <property type="component" value="Unassembled WGS sequence"/>
</dbReference>